<organism evidence="3 4">
    <name type="scientific">Virgibacillus indicus</name>
    <dbReference type="NCBI Taxonomy" id="2024554"/>
    <lineage>
        <taxon>Bacteria</taxon>
        <taxon>Bacillati</taxon>
        <taxon>Bacillota</taxon>
        <taxon>Bacilli</taxon>
        <taxon>Bacillales</taxon>
        <taxon>Bacillaceae</taxon>
        <taxon>Virgibacillus</taxon>
    </lineage>
</organism>
<protein>
    <submittedName>
        <fullName evidence="3">Stage III sporulation protein AF</fullName>
    </submittedName>
</protein>
<dbReference type="EMBL" id="NPMS01000001">
    <property type="protein sequence ID" value="OZU90001.1"/>
    <property type="molecule type" value="Genomic_DNA"/>
</dbReference>
<evidence type="ECO:0000313" key="3">
    <source>
        <dbReference type="EMBL" id="OZU90001.1"/>
    </source>
</evidence>
<keyword evidence="2" id="KW-0812">Transmembrane</keyword>
<dbReference type="AlphaFoldDB" id="A0A265NDW4"/>
<dbReference type="Proteomes" id="UP000216498">
    <property type="component" value="Unassembled WGS sequence"/>
</dbReference>
<sequence length="210" mass="23814">MDALIEWVTQIIIFLLLAAIIDLLIPATAMKKYIKLAVGLLLILILLKPVFYIFNIDMGQELKNAFVQLDQEEVRNNSAENSIEIQKNEIQASQDAYILEQVAVPLKDLAKDSLLEQYQAEIIDLEFKFASDTQATDNNLFENLEEVIVYLRELGDEEGAVSVVDDIVINTDDPSENEKGQDDEDIKDLLREVWELKNKDLTIIWEGGAS</sequence>
<dbReference type="InterPro" id="IPR014245">
    <property type="entry name" value="Spore_III_AF"/>
</dbReference>
<dbReference type="RefSeq" id="WP_094883600.1">
    <property type="nucleotide sequence ID" value="NZ_NPMS01000001.1"/>
</dbReference>
<feature type="coiled-coil region" evidence="1">
    <location>
        <begin position="62"/>
        <end position="96"/>
    </location>
</feature>
<evidence type="ECO:0000256" key="2">
    <source>
        <dbReference type="SAM" id="Phobius"/>
    </source>
</evidence>
<feature type="transmembrane region" description="Helical" evidence="2">
    <location>
        <begin position="33"/>
        <end position="54"/>
    </location>
</feature>
<feature type="transmembrane region" description="Helical" evidence="2">
    <location>
        <begin position="7"/>
        <end position="27"/>
    </location>
</feature>
<evidence type="ECO:0000313" key="4">
    <source>
        <dbReference type="Proteomes" id="UP000216498"/>
    </source>
</evidence>
<reference evidence="3 4" key="1">
    <citation type="submission" date="2017-08" db="EMBL/GenBank/DDBJ databases">
        <title>Virgibacillus indicus sp. nov. and Virgibacillus profoundi sp. nov, two moderately halophilic bacteria isolated from marine sediment by using the Microfluidic Streak Plate.</title>
        <authorList>
            <person name="Xu B."/>
            <person name="Hu B."/>
            <person name="Wang J."/>
            <person name="Zhu Y."/>
            <person name="Huang L."/>
            <person name="Du W."/>
            <person name="Huang Y."/>
        </authorList>
    </citation>
    <scope>NUCLEOTIDE SEQUENCE [LARGE SCALE GENOMIC DNA]</scope>
    <source>
        <strain evidence="3 4">IO3-P2-C2</strain>
    </source>
</reference>
<keyword evidence="2" id="KW-1133">Transmembrane helix</keyword>
<comment type="caution">
    <text evidence="3">The sequence shown here is derived from an EMBL/GenBank/DDBJ whole genome shotgun (WGS) entry which is preliminary data.</text>
</comment>
<name>A0A265NDW4_9BACI</name>
<dbReference type="Pfam" id="PF09581">
    <property type="entry name" value="Spore_III_AF"/>
    <property type="match status" value="1"/>
</dbReference>
<keyword evidence="2" id="KW-0472">Membrane</keyword>
<accession>A0A265NDW4</accession>
<proteinExistence type="predicted"/>
<dbReference type="NCBIfam" id="TIGR02896">
    <property type="entry name" value="spore_III_AF"/>
    <property type="match status" value="1"/>
</dbReference>
<gene>
    <name evidence="3" type="primary">spoIIIAF</name>
    <name evidence="3" type="ORF">CIL03_02370</name>
</gene>
<keyword evidence="1" id="KW-0175">Coiled coil</keyword>
<keyword evidence="4" id="KW-1185">Reference proteome</keyword>
<dbReference type="OrthoDB" id="2375554at2"/>
<evidence type="ECO:0000256" key="1">
    <source>
        <dbReference type="SAM" id="Coils"/>
    </source>
</evidence>